<dbReference type="EMBL" id="GBRH01268497">
    <property type="protein sequence ID" value="JAD29398.1"/>
    <property type="molecule type" value="Transcribed_RNA"/>
</dbReference>
<sequence>MPGLLMTPSVFFKWSFCIHAIKLSKIVKSDLYGQNYLDWPFENYITRFIVKYYYCISSSTDHMMSKKEWSKTQSYIFPNFQTSYQVLTL</sequence>
<reference evidence="1" key="1">
    <citation type="submission" date="2014-09" db="EMBL/GenBank/DDBJ databases">
        <authorList>
            <person name="Magalhaes I.L.F."/>
            <person name="Oliveira U."/>
            <person name="Santos F.R."/>
            <person name="Vidigal T.H.D.A."/>
            <person name="Brescovit A.D."/>
            <person name="Santos A.J."/>
        </authorList>
    </citation>
    <scope>NUCLEOTIDE SEQUENCE</scope>
    <source>
        <tissue evidence="1">Shoot tissue taken approximately 20 cm above the soil surface</tissue>
    </source>
</reference>
<dbReference type="AlphaFoldDB" id="A0A0A9STE7"/>
<protein>
    <submittedName>
        <fullName evidence="1">Uncharacterized protein</fullName>
    </submittedName>
</protein>
<proteinExistence type="predicted"/>
<evidence type="ECO:0000313" key="1">
    <source>
        <dbReference type="EMBL" id="JAD29398.1"/>
    </source>
</evidence>
<accession>A0A0A9STE7</accession>
<name>A0A0A9STE7_ARUDO</name>
<reference evidence="1" key="2">
    <citation type="journal article" date="2015" name="Data Brief">
        <title>Shoot transcriptome of the giant reed, Arundo donax.</title>
        <authorList>
            <person name="Barrero R.A."/>
            <person name="Guerrero F.D."/>
            <person name="Moolhuijzen P."/>
            <person name="Goolsby J.A."/>
            <person name="Tidwell J."/>
            <person name="Bellgard S.E."/>
            <person name="Bellgard M.I."/>
        </authorList>
    </citation>
    <scope>NUCLEOTIDE SEQUENCE</scope>
    <source>
        <tissue evidence="1">Shoot tissue taken approximately 20 cm above the soil surface</tissue>
    </source>
</reference>
<organism evidence="1">
    <name type="scientific">Arundo donax</name>
    <name type="common">Giant reed</name>
    <name type="synonym">Donax arundinaceus</name>
    <dbReference type="NCBI Taxonomy" id="35708"/>
    <lineage>
        <taxon>Eukaryota</taxon>
        <taxon>Viridiplantae</taxon>
        <taxon>Streptophyta</taxon>
        <taxon>Embryophyta</taxon>
        <taxon>Tracheophyta</taxon>
        <taxon>Spermatophyta</taxon>
        <taxon>Magnoliopsida</taxon>
        <taxon>Liliopsida</taxon>
        <taxon>Poales</taxon>
        <taxon>Poaceae</taxon>
        <taxon>PACMAD clade</taxon>
        <taxon>Arundinoideae</taxon>
        <taxon>Arundineae</taxon>
        <taxon>Arundo</taxon>
    </lineage>
</organism>